<dbReference type="Proteomes" id="UP000801428">
    <property type="component" value="Unassembled WGS sequence"/>
</dbReference>
<accession>A0A9P4W9K9</accession>
<keyword evidence="3" id="KW-1185">Reference proteome</keyword>
<organism evidence="2 3">
    <name type="scientific">Curvularia kusanoi</name>
    <name type="common">Cochliobolus kusanoi</name>
    <dbReference type="NCBI Taxonomy" id="90978"/>
    <lineage>
        <taxon>Eukaryota</taxon>
        <taxon>Fungi</taxon>
        <taxon>Dikarya</taxon>
        <taxon>Ascomycota</taxon>
        <taxon>Pezizomycotina</taxon>
        <taxon>Dothideomycetes</taxon>
        <taxon>Pleosporomycetidae</taxon>
        <taxon>Pleosporales</taxon>
        <taxon>Pleosporineae</taxon>
        <taxon>Pleosporaceae</taxon>
        <taxon>Curvularia</taxon>
    </lineage>
</organism>
<evidence type="ECO:0000313" key="2">
    <source>
        <dbReference type="EMBL" id="KAF3004190.1"/>
    </source>
</evidence>
<evidence type="ECO:0000256" key="1">
    <source>
        <dbReference type="SAM" id="SignalP"/>
    </source>
</evidence>
<feature type="chain" id="PRO_5040136405" evidence="1">
    <location>
        <begin position="18"/>
        <end position="421"/>
    </location>
</feature>
<comment type="caution">
    <text evidence="2">The sequence shown here is derived from an EMBL/GenBank/DDBJ whole genome shotgun (WGS) entry which is preliminary data.</text>
</comment>
<dbReference type="AlphaFoldDB" id="A0A9P4W9K9"/>
<protein>
    <submittedName>
        <fullName evidence="2">Uncharacterized protein</fullName>
    </submittedName>
</protein>
<proteinExistence type="predicted"/>
<feature type="signal peptide" evidence="1">
    <location>
        <begin position="1"/>
        <end position="17"/>
    </location>
</feature>
<evidence type="ECO:0000313" key="3">
    <source>
        <dbReference type="Proteomes" id="UP000801428"/>
    </source>
</evidence>
<gene>
    <name evidence="2" type="ORF">E8E13_006378</name>
</gene>
<dbReference type="EMBL" id="SWKU01000008">
    <property type="protein sequence ID" value="KAF3004190.1"/>
    <property type="molecule type" value="Genomic_DNA"/>
</dbReference>
<keyword evidence="1" id="KW-0732">Signal</keyword>
<dbReference type="OrthoDB" id="3798072at2759"/>
<name>A0A9P4W9K9_CURKU</name>
<sequence>MFLSFLMLHTLSIPVFAGWSNTEVESITACTTQYGSTENNTNYWTTWVPTDTYTTTTWANLWKTEVVTPKPLTTTLSTTSTSTWYSYVGDNMTTTIYTSTYYDVSTVTQTKTVPSATTTTLTQVETLTVPTLTGFVPIASASPYASKKPNGWEDPADWDVEDVYWSIFPAYSTLEWFGPFDYTMPTPTLLWRRQETQSAQPSKVACTVTVRSHNFVTTATVKQSGPRATFTRTEVVATTIFTSTVRTKPTTTPPSTLQTQELMLWKTNTSYITTTVTAVETATETAFPSSTSVQAACGSANIVDSYNGYMLHRPLDWFPNNANYTKQEIWGWDPNPVNSAEECCARAVVDPKTIFWKWDYGCEIWKGDAASCPTEAGINGTSGGKIGVDVYYEPISDQGYFSSFDVGNGACGDVGFVSLWE</sequence>
<reference evidence="2" key="1">
    <citation type="submission" date="2019-04" db="EMBL/GenBank/DDBJ databases">
        <title>Sequencing of skin fungus with MAO and IRED activity.</title>
        <authorList>
            <person name="Marsaioli A.J."/>
            <person name="Bonatto J.M.C."/>
            <person name="Reis Junior O."/>
        </authorList>
    </citation>
    <scope>NUCLEOTIDE SEQUENCE</scope>
    <source>
        <strain evidence="2">30M1</strain>
    </source>
</reference>